<evidence type="ECO:0000256" key="9">
    <source>
        <dbReference type="ARBA" id="ARBA00023102"/>
    </source>
</evidence>
<keyword evidence="14" id="KW-1185">Reference proteome</keyword>
<dbReference type="EC" id="2.6.1.9" evidence="11"/>
<protein>
    <recommendedName>
        <fullName evidence="11">Histidinol-phosphate aminotransferase</fullName>
        <ecNumber evidence="11">2.6.1.9</ecNumber>
    </recommendedName>
    <alternativeName>
        <fullName evidence="11">Imidazole acetol-phosphate transaminase</fullName>
    </alternativeName>
</protein>
<proteinExistence type="inferred from homology"/>
<dbReference type="Gene3D" id="3.90.1150.10">
    <property type="entry name" value="Aspartate Aminotransferase, domain 1"/>
    <property type="match status" value="1"/>
</dbReference>
<evidence type="ECO:0000313" key="14">
    <source>
        <dbReference type="Proteomes" id="UP000191980"/>
    </source>
</evidence>
<evidence type="ECO:0000256" key="10">
    <source>
        <dbReference type="ARBA" id="ARBA00047481"/>
    </source>
</evidence>
<keyword evidence="9 11" id="KW-0368">Histidine biosynthesis</keyword>
<evidence type="ECO:0000256" key="1">
    <source>
        <dbReference type="ARBA" id="ARBA00001933"/>
    </source>
</evidence>
<dbReference type="InterPro" id="IPR015424">
    <property type="entry name" value="PyrdxlP-dep_Trfase"/>
</dbReference>
<dbReference type="PANTHER" id="PTHR42885:SF2">
    <property type="entry name" value="HISTIDINOL-PHOSPHATE AMINOTRANSFERASE"/>
    <property type="match status" value="1"/>
</dbReference>
<evidence type="ECO:0000256" key="8">
    <source>
        <dbReference type="ARBA" id="ARBA00022898"/>
    </source>
</evidence>
<dbReference type="PANTHER" id="PTHR42885">
    <property type="entry name" value="HISTIDINOL-PHOSPHATE AMINOTRANSFERASE-RELATED"/>
    <property type="match status" value="1"/>
</dbReference>
<comment type="subunit">
    <text evidence="4 11">Homodimer.</text>
</comment>
<dbReference type="HAMAP" id="MF_01023">
    <property type="entry name" value="HisC_aminotrans_2"/>
    <property type="match status" value="1"/>
</dbReference>
<dbReference type="STRING" id="1420851.AU255_04220"/>
<evidence type="ECO:0000256" key="2">
    <source>
        <dbReference type="ARBA" id="ARBA00005011"/>
    </source>
</evidence>
<dbReference type="OrthoDB" id="9809616at2"/>
<keyword evidence="6 11" id="KW-0028">Amino-acid biosynthesis</keyword>
<dbReference type="SUPFAM" id="SSF53383">
    <property type="entry name" value="PLP-dependent transferases"/>
    <property type="match status" value="1"/>
</dbReference>
<keyword evidence="7 11" id="KW-0808">Transferase</keyword>
<evidence type="ECO:0000256" key="3">
    <source>
        <dbReference type="ARBA" id="ARBA00007970"/>
    </source>
</evidence>
<dbReference type="NCBIfam" id="TIGR01141">
    <property type="entry name" value="hisC"/>
    <property type="match status" value="1"/>
</dbReference>
<comment type="pathway">
    <text evidence="2 11">Amino-acid biosynthesis; L-histidine biosynthesis; L-histidine from 5-phospho-alpha-D-ribose 1-diphosphate: step 7/9.</text>
</comment>
<dbReference type="InterPro" id="IPR015421">
    <property type="entry name" value="PyrdxlP-dep_Trfase_major"/>
</dbReference>
<comment type="catalytic activity">
    <reaction evidence="10 11">
        <text>L-histidinol phosphate + 2-oxoglutarate = 3-(imidazol-4-yl)-2-oxopropyl phosphate + L-glutamate</text>
        <dbReference type="Rhea" id="RHEA:23744"/>
        <dbReference type="ChEBI" id="CHEBI:16810"/>
        <dbReference type="ChEBI" id="CHEBI:29985"/>
        <dbReference type="ChEBI" id="CHEBI:57766"/>
        <dbReference type="ChEBI" id="CHEBI:57980"/>
        <dbReference type="EC" id="2.6.1.9"/>
    </reaction>
</comment>
<sequence>MTEQDLISTVIRPEIRALSAYKVADATGYIKLDAMENPYTWPEEIKAEWLKVIHAAEINRYPDPEAKSLCRILKEYNQIPAESDILLGNGSDEIIQLLLMALPGSATVMAPEPSFVMYKQIAQCLGLNYQGLPLHADTFELDLNLTLATIKSQQPEIIFLAYPNNPTGNLFDSSAIEQIIRQSKGLVIIDEAYAPFTNFSFINQLTNYKNLLVMRTVSKLGLAGLRLGFIAGDSMIINQLNKARLPYNINILTQCSVKFALTHPDMFTEQTEILCSERARMFLQLSTLKDIRPCPSAANFILFRTAKDKATDIFNALKNQGILIKNLSPQKGLLSDCLRVTIGKPEENNAFIKALKNAI</sequence>
<dbReference type="UniPathway" id="UPA00031">
    <property type="reaction ID" value="UER00012"/>
</dbReference>
<evidence type="ECO:0000256" key="4">
    <source>
        <dbReference type="ARBA" id="ARBA00011738"/>
    </source>
</evidence>
<dbReference type="GO" id="GO:0004400">
    <property type="term" value="F:histidinol-phosphate transaminase activity"/>
    <property type="evidence" value="ECO:0007669"/>
    <property type="project" value="UniProtKB-UniRule"/>
</dbReference>
<dbReference type="InterPro" id="IPR015422">
    <property type="entry name" value="PyrdxlP-dep_Trfase_small"/>
</dbReference>
<organism evidence="13 14">
    <name type="scientific">Methyloprofundus sedimenti</name>
    <dbReference type="NCBI Taxonomy" id="1420851"/>
    <lineage>
        <taxon>Bacteria</taxon>
        <taxon>Pseudomonadati</taxon>
        <taxon>Pseudomonadota</taxon>
        <taxon>Gammaproteobacteria</taxon>
        <taxon>Methylococcales</taxon>
        <taxon>Methylococcaceae</taxon>
        <taxon>Methyloprofundus</taxon>
    </lineage>
</organism>
<feature type="domain" description="Aminotransferase class I/classII large" evidence="12">
    <location>
        <begin position="29"/>
        <end position="355"/>
    </location>
</feature>
<evidence type="ECO:0000256" key="5">
    <source>
        <dbReference type="ARBA" id="ARBA00022576"/>
    </source>
</evidence>
<dbReference type="Gene3D" id="3.40.640.10">
    <property type="entry name" value="Type I PLP-dependent aspartate aminotransferase-like (Major domain)"/>
    <property type="match status" value="1"/>
</dbReference>
<evidence type="ECO:0000259" key="12">
    <source>
        <dbReference type="Pfam" id="PF00155"/>
    </source>
</evidence>
<feature type="modified residue" description="N6-(pyridoxal phosphate)lysine" evidence="11">
    <location>
        <position position="219"/>
    </location>
</feature>
<dbReference type="Pfam" id="PF00155">
    <property type="entry name" value="Aminotran_1_2"/>
    <property type="match status" value="1"/>
</dbReference>
<comment type="cofactor">
    <cofactor evidence="1 11">
        <name>pyridoxal 5'-phosphate</name>
        <dbReference type="ChEBI" id="CHEBI:597326"/>
    </cofactor>
</comment>
<dbReference type="Proteomes" id="UP000191980">
    <property type="component" value="Unassembled WGS sequence"/>
</dbReference>
<dbReference type="GO" id="GO:0000105">
    <property type="term" value="P:L-histidine biosynthetic process"/>
    <property type="evidence" value="ECO:0007669"/>
    <property type="project" value="UniProtKB-UniRule"/>
</dbReference>
<dbReference type="InterPro" id="IPR005861">
    <property type="entry name" value="HisP_aminotrans"/>
</dbReference>
<keyword evidence="5 11" id="KW-0032">Aminotransferase</keyword>
<dbReference type="GO" id="GO:0030170">
    <property type="term" value="F:pyridoxal phosphate binding"/>
    <property type="evidence" value="ECO:0007669"/>
    <property type="project" value="InterPro"/>
</dbReference>
<dbReference type="InterPro" id="IPR004839">
    <property type="entry name" value="Aminotransferase_I/II_large"/>
</dbReference>
<evidence type="ECO:0000256" key="11">
    <source>
        <dbReference type="HAMAP-Rule" id="MF_01023"/>
    </source>
</evidence>
<evidence type="ECO:0000256" key="7">
    <source>
        <dbReference type="ARBA" id="ARBA00022679"/>
    </source>
</evidence>
<comment type="similarity">
    <text evidence="3 11">Belongs to the class-II pyridoxal-phosphate-dependent aminotransferase family. Histidinol-phosphate aminotransferase subfamily.</text>
</comment>
<dbReference type="AlphaFoldDB" id="A0A1V8M6V2"/>
<evidence type="ECO:0000313" key="13">
    <source>
        <dbReference type="EMBL" id="OQK17113.1"/>
    </source>
</evidence>
<keyword evidence="8 11" id="KW-0663">Pyridoxal phosphate</keyword>
<comment type="caution">
    <text evidence="13">The sequence shown here is derived from an EMBL/GenBank/DDBJ whole genome shotgun (WGS) entry which is preliminary data.</text>
</comment>
<reference evidence="13 14" key="1">
    <citation type="submission" date="2015-12" db="EMBL/GenBank/DDBJ databases">
        <authorList>
            <person name="Shamseldin A."/>
            <person name="Moawad H."/>
            <person name="Abd El-Rahim W.M."/>
            <person name="Sadowsky M.J."/>
        </authorList>
    </citation>
    <scope>NUCLEOTIDE SEQUENCE [LARGE SCALE GENOMIC DNA]</scope>
    <source>
        <strain evidence="13 14">WF1</strain>
    </source>
</reference>
<dbReference type="RefSeq" id="WP_080521725.1">
    <property type="nucleotide sequence ID" value="NZ_LPUF01000001.1"/>
</dbReference>
<dbReference type="CDD" id="cd00609">
    <property type="entry name" value="AAT_like"/>
    <property type="match status" value="1"/>
</dbReference>
<dbReference type="EMBL" id="LPUF01000001">
    <property type="protein sequence ID" value="OQK17113.1"/>
    <property type="molecule type" value="Genomic_DNA"/>
</dbReference>
<accession>A0A1V8M6V2</accession>
<evidence type="ECO:0000256" key="6">
    <source>
        <dbReference type="ARBA" id="ARBA00022605"/>
    </source>
</evidence>
<name>A0A1V8M6V2_9GAMM</name>
<gene>
    <name evidence="11" type="primary">hisC</name>
    <name evidence="13" type="ORF">AU255_04220</name>
</gene>